<dbReference type="PROSITE" id="PS51819">
    <property type="entry name" value="VOC"/>
    <property type="match status" value="1"/>
</dbReference>
<accession>A0ABU0MBF6</accession>
<dbReference type="RefSeq" id="WP_266283771.1">
    <property type="nucleotide sequence ID" value="NZ_JAPKNF010000003.1"/>
</dbReference>
<dbReference type="PANTHER" id="PTHR43279">
    <property type="entry name" value="CATECHOL-2,3-DIOXYGENASE"/>
    <property type="match status" value="1"/>
</dbReference>
<evidence type="ECO:0000259" key="1">
    <source>
        <dbReference type="PROSITE" id="PS51819"/>
    </source>
</evidence>
<dbReference type="EMBL" id="JAUSWJ010000001">
    <property type="protein sequence ID" value="MDQ0518303.1"/>
    <property type="molecule type" value="Genomic_DNA"/>
</dbReference>
<reference evidence="2 3" key="1">
    <citation type="submission" date="2023-07" db="EMBL/GenBank/DDBJ databases">
        <title>Genomic Encyclopedia of Type Strains, Phase IV (KMG-IV): sequencing the most valuable type-strain genomes for metagenomic binning, comparative biology and taxonomic classification.</title>
        <authorList>
            <person name="Goeker M."/>
        </authorList>
    </citation>
    <scope>NUCLEOTIDE SEQUENCE [LARGE SCALE GENOMIC DNA]</scope>
    <source>
        <strain evidence="2 3">B1-1</strain>
    </source>
</reference>
<dbReference type="EC" id="1.13.11.2" evidence="2"/>
<gene>
    <name evidence="2" type="ORF">QO015_003916</name>
</gene>
<dbReference type="Proteomes" id="UP001223743">
    <property type="component" value="Unassembled WGS sequence"/>
</dbReference>
<evidence type="ECO:0000313" key="3">
    <source>
        <dbReference type="Proteomes" id="UP001223743"/>
    </source>
</evidence>
<name>A0ABU0MBF6_9HYPH</name>
<organism evidence="2 3">
    <name type="scientific">Kaistia geumhonensis</name>
    <dbReference type="NCBI Taxonomy" id="410839"/>
    <lineage>
        <taxon>Bacteria</taxon>
        <taxon>Pseudomonadati</taxon>
        <taxon>Pseudomonadota</taxon>
        <taxon>Alphaproteobacteria</taxon>
        <taxon>Hyphomicrobiales</taxon>
        <taxon>Kaistiaceae</taxon>
        <taxon>Kaistia</taxon>
    </lineage>
</organism>
<dbReference type="InterPro" id="IPR029068">
    <property type="entry name" value="Glyas_Bleomycin-R_OHBP_Dase"/>
</dbReference>
<keyword evidence="3" id="KW-1185">Reference proteome</keyword>
<protein>
    <submittedName>
        <fullName evidence="2">Catechol 2,3-dioxygenase</fullName>
        <ecNumber evidence="2">1.13.11.2</ecNumber>
    </submittedName>
</protein>
<feature type="domain" description="VOC" evidence="1">
    <location>
        <begin position="16"/>
        <end position="136"/>
    </location>
</feature>
<comment type="caution">
    <text evidence="2">The sequence shown here is derived from an EMBL/GenBank/DDBJ whole genome shotgun (WGS) entry which is preliminary data.</text>
</comment>
<evidence type="ECO:0000313" key="2">
    <source>
        <dbReference type="EMBL" id="MDQ0518303.1"/>
    </source>
</evidence>
<dbReference type="Pfam" id="PF00903">
    <property type="entry name" value="Glyoxalase"/>
    <property type="match status" value="1"/>
</dbReference>
<keyword evidence="2" id="KW-0560">Oxidoreductase</keyword>
<proteinExistence type="predicted"/>
<dbReference type="GO" id="GO:0018577">
    <property type="term" value="F:catechol 2,3-dioxygenase activity"/>
    <property type="evidence" value="ECO:0007669"/>
    <property type="project" value="UniProtKB-EC"/>
</dbReference>
<dbReference type="PANTHER" id="PTHR43279:SF1">
    <property type="entry name" value="CATECHOL-2,3-DIOXYGENASE"/>
    <property type="match status" value="1"/>
</dbReference>
<dbReference type="InterPro" id="IPR004360">
    <property type="entry name" value="Glyas_Fos-R_dOase_dom"/>
</dbReference>
<sequence length="276" mass="29447">MADAAPSPTLPFALTRPLHVAAVGLKAKSVPTLASYYRALLGLETIAEKDGHALLGAGGIPFLELSALPPGAALDDPRSAGLFHTAFLMPTRADLGRWVRHAIDRRIPVDGMSDHVVSEAFYLTDPEGNGIEVYADRPEQGWRWSDGKLVDMRTDPLDVDAILESVPAGAAPYASAPEALRIGHVHLRVGNDKLAEDWWTSEIGLDVVARYPGASFLSSGGYHHHIAGNIWRSRGAGPRDPARGGLAYVALSGSGVTAEREVLDPWGTVVQLRKGS</sequence>
<dbReference type="Gene3D" id="3.10.180.10">
    <property type="entry name" value="2,3-Dihydroxybiphenyl 1,2-Dioxygenase, domain 1"/>
    <property type="match status" value="2"/>
</dbReference>
<dbReference type="SUPFAM" id="SSF54593">
    <property type="entry name" value="Glyoxalase/Bleomycin resistance protein/Dihydroxybiphenyl dioxygenase"/>
    <property type="match status" value="2"/>
</dbReference>
<dbReference type="InterPro" id="IPR037523">
    <property type="entry name" value="VOC_core"/>
</dbReference>